<sequence>MKGRHQFKRRFSLQPSSFLHREDSTAHHRTNIRNDTESSSSSSGEGGGHDSRHKIVVMGSPRVGKSSIIQRFLFNNFSTKYKPTIEEMFHEDFSMNGVHLKLDILDSSGTNEFPAMRALSISSADAFILVYAIDDAASFEEVRIIRDQIFETKASSSSAIPIVVVGNKTDLPDDQRQVPYDTTESVVQVDWENGFVEASAKDNSNITQVFKELLVQANVKYNLSPAMRRRRRQSLPPVQHGPPSGCPSPTPPQPIPSAAELEHLQNIQDKHTSRGREKRNSCAIS</sequence>
<dbReference type="EMBL" id="HBUF01044734">
    <property type="protein sequence ID" value="CAG6619037.1"/>
    <property type="molecule type" value="Transcribed_RNA"/>
</dbReference>
<dbReference type="PROSITE" id="PS51420">
    <property type="entry name" value="RHO"/>
    <property type="match status" value="1"/>
</dbReference>
<dbReference type="SMART" id="SM00174">
    <property type="entry name" value="RHO"/>
    <property type="match status" value="1"/>
</dbReference>
<keyword evidence="3" id="KW-0488">Methylation</keyword>
<comment type="similarity">
    <text evidence="9">Belongs to the small GTPase superfamily. RasD family.</text>
</comment>
<feature type="region of interest" description="Disordered" evidence="10">
    <location>
        <begin position="1"/>
        <end position="53"/>
    </location>
</feature>
<keyword evidence="2" id="KW-1003">Cell membrane</keyword>
<dbReference type="AlphaFoldDB" id="A0A8D8YSW3"/>
<feature type="region of interest" description="Disordered" evidence="10">
    <location>
        <begin position="225"/>
        <end position="285"/>
    </location>
</feature>
<dbReference type="NCBIfam" id="TIGR00231">
    <property type="entry name" value="small_GTP"/>
    <property type="match status" value="1"/>
</dbReference>
<dbReference type="GO" id="GO:0005525">
    <property type="term" value="F:GTP binding"/>
    <property type="evidence" value="ECO:0007669"/>
    <property type="project" value="UniProtKB-KW"/>
</dbReference>
<evidence type="ECO:0000256" key="2">
    <source>
        <dbReference type="ARBA" id="ARBA00022475"/>
    </source>
</evidence>
<keyword evidence="8" id="KW-0636">Prenylation</keyword>
<name>A0A8D8YSW3_9HEMI</name>
<feature type="compositionally biased region" description="Basic residues" evidence="10">
    <location>
        <begin position="1"/>
        <end position="11"/>
    </location>
</feature>
<reference evidence="11" key="1">
    <citation type="submission" date="2021-05" db="EMBL/GenBank/DDBJ databases">
        <authorList>
            <person name="Alioto T."/>
            <person name="Alioto T."/>
            <person name="Gomez Garrido J."/>
        </authorList>
    </citation>
    <scope>NUCLEOTIDE SEQUENCE</scope>
</reference>
<organism evidence="11">
    <name type="scientific">Cacopsylla melanoneura</name>
    <dbReference type="NCBI Taxonomy" id="428564"/>
    <lineage>
        <taxon>Eukaryota</taxon>
        <taxon>Metazoa</taxon>
        <taxon>Ecdysozoa</taxon>
        <taxon>Arthropoda</taxon>
        <taxon>Hexapoda</taxon>
        <taxon>Insecta</taxon>
        <taxon>Pterygota</taxon>
        <taxon>Neoptera</taxon>
        <taxon>Paraneoptera</taxon>
        <taxon>Hemiptera</taxon>
        <taxon>Sternorrhyncha</taxon>
        <taxon>Psylloidea</taxon>
        <taxon>Psyllidae</taxon>
        <taxon>Psyllinae</taxon>
        <taxon>Cacopsylla</taxon>
    </lineage>
</organism>
<feature type="compositionally biased region" description="Basic and acidic residues" evidence="10">
    <location>
        <begin position="19"/>
        <end position="36"/>
    </location>
</feature>
<evidence type="ECO:0000256" key="1">
    <source>
        <dbReference type="ARBA" id="ARBA00004193"/>
    </source>
</evidence>
<dbReference type="Gene3D" id="3.40.50.300">
    <property type="entry name" value="P-loop containing nucleotide triphosphate hydrolases"/>
    <property type="match status" value="1"/>
</dbReference>
<feature type="compositionally biased region" description="Pro residues" evidence="10">
    <location>
        <begin position="244"/>
        <end position="255"/>
    </location>
</feature>
<evidence type="ECO:0000256" key="4">
    <source>
        <dbReference type="ARBA" id="ARBA00022741"/>
    </source>
</evidence>
<keyword evidence="4" id="KW-0547">Nucleotide-binding</keyword>
<dbReference type="InterPro" id="IPR027417">
    <property type="entry name" value="P-loop_NTPase"/>
</dbReference>
<dbReference type="InterPro" id="IPR001806">
    <property type="entry name" value="Small_GTPase"/>
</dbReference>
<evidence type="ECO:0000313" key="11">
    <source>
        <dbReference type="EMBL" id="CAG6734184.1"/>
    </source>
</evidence>
<dbReference type="PANTHER" id="PTHR46149:SF7">
    <property type="entry name" value="GTP-BINDING PROTEIN DI-RAS2"/>
    <property type="match status" value="1"/>
</dbReference>
<evidence type="ECO:0000256" key="9">
    <source>
        <dbReference type="ARBA" id="ARBA00038061"/>
    </source>
</evidence>
<evidence type="ECO:0000256" key="7">
    <source>
        <dbReference type="ARBA" id="ARBA00023288"/>
    </source>
</evidence>
<dbReference type="SUPFAM" id="SSF52540">
    <property type="entry name" value="P-loop containing nucleoside triphosphate hydrolases"/>
    <property type="match status" value="1"/>
</dbReference>
<dbReference type="Pfam" id="PF00071">
    <property type="entry name" value="Ras"/>
    <property type="match status" value="1"/>
</dbReference>
<dbReference type="EMBL" id="HBUF01391964">
    <property type="protein sequence ID" value="CAG6734184.1"/>
    <property type="molecule type" value="Transcribed_RNA"/>
</dbReference>
<keyword evidence="7" id="KW-0449">Lipoprotein</keyword>
<dbReference type="InterPro" id="IPR052236">
    <property type="entry name" value="Small_GTPase_RasD"/>
</dbReference>
<dbReference type="PANTHER" id="PTHR46149">
    <property type="entry name" value="MIP08469P"/>
    <property type="match status" value="1"/>
</dbReference>
<evidence type="ECO:0000256" key="10">
    <source>
        <dbReference type="SAM" id="MobiDB-lite"/>
    </source>
</evidence>
<dbReference type="PROSITE" id="PS51421">
    <property type="entry name" value="RAS"/>
    <property type="match status" value="1"/>
</dbReference>
<comment type="subcellular location">
    <subcellularLocation>
        <location evidence="1">Cell membrane</location>
        <topology evidence="1">Lipid-anchor</topology>
    </subcellularLocation>
</comment>
<keyword evidence="5" id="KW-0342">GTP-binding</keyword>
<accession>A0A8D8YSW3</accession>
<dbReference type="InterPro" id="IPR005225">
    <property type="entry name" value="Small_GTP-bd"/>
</dbReference>
<evidence type="ECO:0000256" key="6">
    <source>
        <dbReference type="ARBA" id="ARBA00023136"/>
    </source>
</evidence>
<dbReference type="SMART" id="SM00175">
    <property type="entry name" value="RAB"/>
    <property type="match status" value="1"/>
</dbReference>
<feature type="compositionally biased region" description="Basic and acidic residues" evidence="10">
    <location>
        <begin position="260"/>
        <end position="285"/>
    </location>
</feature>
<dbReference type="GO" id="GO:0003924">
    <property type="term" value="F:GTPase activity"/>
    <property type="evidence" value="ECO:0007669"/>
    <property type="project" value="InterPro"/>
</dbReference>
<dbReference type="GO" id="GO:0005886">
    <property type="term" value="C:plasma membrane"/>
    <property type="evidence" value="ECO:0007669"/>
    <property type="project" value="UniProtKB-SubCell"/>
</dbReference>
<proteinExistence type="inferred from homology"/>
<evidence type="ECO:0000256" key="5">
    <source>
        <dbReference type="ARBA" id="ARBA00023134"/>
    </source>
</evidence>
<dbReference type="FunFam" id="3.40.50.300:FF:000475">
    <property type="entry name" value="GTP-binding protein Rhes"/>
    <property type="match status" value="1"/>
</dbReference>
<evidence type="ECO:0000256" key="8">
    <source>
        <dbReference type="ARBA" id="ARBA00023289"/>
    </source>
</evidence>
<protein>
    <submittedName>
        <fullName evidence="11">GTP-binding protein Rhes</fullName>
    </submittedName>
</protein>
<dbReference type="PROSITE" id="PS51419">
    <property type="entry name" value="RAB"/>
    <property type="match status" value="1"/>
</dbReference>
<evidence type="ECO:0000256" key="3">
    <source>
        <dbReference type="ARBA" id="ARBA00022481"/>
    </source>
</evidence>
<dbReference type="SMART" id="SM00173">
    <property type="entry name" value="RAS"/>
    <property type="match status" value="1"/>
</dbReference>
<keyword evidence="6" id="KW-0472">Membrane</keyword>
<dbReference type="PRINTS" id="PR00449">
    <property type="entry name" value="RASTRNSFRMNG"/>
</dbReference>